<evidence type="ECO:0000313" key="2">
    <source>
        <dbReference type="Proteomes" id="UP000009131"/>
    </source>
</evidence>
<name>G7E5L3_MIXOS</name>
<dbReference type="OrthoDB" id="428342at2759"/>
<dbReference type="OMA" id="KMQMARA"/>
<dbReference type="Proteomes" id="UP000009131">
    <property type="component" value="Unassembled WGS sequence"/>
</dbReference>
<sequence length="387" mass="42418">MADLLASDMAAADEEDYIPGLTNEKLFGTLPESDGISVLLKRHIPPDQIPLRDLSGQARGRHLPELITANAWRAVAYFAQDQIVSSDASRTALLLDLWTVRFVALQQLRLYPLLLFELGNLLDLMPPLVVARPTADESYFAANVPFELLVLQARFKDKGAPLAVQEAFFELIRTCRLETQRHVRAQRKEEAAKWQRRLVRVNLMLASYFLEIRDLASSASLLQEMLNGLQGSQLLLERAQVFSAAIRVHIESGNLARAADLLGSFGSLLSAKGSDLDKVAVEYERAKMSIAAARGDWKAVLASPRNDLIASNGKAIATLSQGSLNEATATIEGAIDRQPRQSYASEATLYNLATLLELGTDTGRKLDLLVGAGQYGSEGFRVGCLKI</sequence>
<comment type="caution">
    <text evidence="1">The sequence shown here is derived from an EMBL/GenBank/DDBJ whole genome shotgun (WGS) entry which is preliminary data.</text>
</comment>
<protein>
    <submittedName>
        <fullName evidence="1">Uncharacterized protein</fullName>
    </submittedName>
</protein>
<reference evidence="1 2" key="2">
    <citation type="journal article" date="2012" name="Open Biol.">
        <title>Characteristics of nucleosomes and linker DNA regions on the genome of the basidiomycete Mixia osmundae revealed by mono- and dinucleosome mapping.</title>
        <authorList>
            <person name="Nishida H."/>
            <person name="Kondo S."/>
            <person name="Matsumoto T."/>
            <person name="Suzuki Y."/>
            <person name="Yoshikawa H."/>
            <person name="Taylor T.D."/>
            <person name="Sugiyama J."/>
        </authorList>
    </citation>
    <scope>NUCLEOTIDE SEQUENCE [LARGE SCALE GENOMIC DNA]</scope>
    <source>
        <strain evidence="2">CBS 9802 / IAM 14324 / JCM 22182 / KY 12970</strain>
    </source>
</reference>
<dbReference type="InParanoid" id="G7E5L3"/>
<keyword evidence="2" id="KW-1185">Reference proteome</keyword>
<organism evidence="1 2">
    <name type="scientific">Mixia osmundae (strain CBS 9802 / IAM 14324 / JCM 22182 / KY 12970)</name>
    <dbReference type="NCBI Taxonomy" id="764103"/>
    <lineage>
        <taxon>Eukaryota</taxon>
        <taxon>Fungi</taxon>
        <taxon>Dikarya</taxon>
        <taxon>Basidiomycota</taxon>
        <taxon>Pucciniomycotina</taxon>
        <taxon>Mixiomycetes</taxon>
        <taxon>Mixiales</taxon>
        <taxon>Mixiaceae</taxon>
        <taxon>Mixia</taxon>
    </lineage>
</organism>
<dbReference type="HOGENOM" id="CLU_028756_0_0_1"/>
<dbReference type="RefSeq" id="XP_014569343.1">
    <property type="nucleotide sequence ID" value="XM_014713857.1"/>
</dbReference>
<evidence type="ECO:0000313" key="1">
    <source>
        <dbReference type="EMBL" id="GAA98123.1"/>
    </source>
</evidence>
<proteinExistence type="predicted"/>
<gene>
    <name evidence="1" type="primary">Mo04806</name>
    <name evidence="1" type="ORF">E5Q_04806</name>
</gene>
<dbReference type="GO" id="GO:0005794">
    <property type="term" value="C:Golgi apparatus"/>
    <property type="evidence" value="ECO:0007669"/>
    <property type="project" value="TreeGrafter"/>
</dbReference>
<dbReference type="STRING" id="764103.G7E5L3"/>
<reference evidence="1 2" key="1">
    <citation type="journal article" date="2011" name="J. Gen. Appl. Microbiol.">
        <title>Draft genome sequencing of the enigmatic basidiomycete Mixia osmundae.</title>
        <authorList>
            <person name="Nishida H."/>
            <person name="Nagatsuka Y."/>
            <person name="Sugiyama J."/>
        </authorList>
    </citation>
    <scope>NUCLEOTIDE SEQUENCE [LARGE SCALE GENOMIC DNA]</scope>
    <source>
        <strain evidence="2">CBS 9802 / IAM 14324 / JCM 22182 / KY 12970</strain>
    </source>
</reference>
<dbReference type="GO" id="GO:0030008">
    <property type="term" value="C:TRAPP complex"/>
    <property type="evidence" value="ECO:0007669"/>
    <property type="project" value="TreeGrafter"/>
</dbReference>
<dbReference type="AlphaFoldDB" id="G7E5L3"/>
<dbReference type="EMBL" id="BABT02000150">
    <property type="protein sequence ID" value="GAA98123.1"/>
    <property type="molecule type" value="Genomic_DNA"/>
</dbReference>
<dbReference type="PANTHER" id="PTHR21581">
    <property type="entry name" value="D-ALANYL-D-ALANINE CARBOXYPEPTIDASE"/>
    <property type="match status" value="1"/>
</dbReference>
<dbReference type="PANTHER" id="PTHR21581:SF6">
    <property type="entry name" value="TRAFFICKING PROTEIN PARTICLE COMPLEX SUBUNIT 12"/>
    <property type="match status" value="1"/>
</dbReference>
<accession>G7E5L3</accession>
<dbReference type="eggNOG" id="KOG2796">
    <property type="taxonomic scope" value="Eukaryota"/>
</dbReference>